<gene>
    <name evidence="6" type="ORF">GZA08_04480</name>
</gene>
<evidence type="ECO:0000256" key="2">
    <source>
        <dbReference type="ARBA" id="ARBA00038825"/>
    </source>
</evidence>
<comment type="caution">
    <text evidence="6">The sequence shown here is derived from an EMBL/GenBank/DDBJ whole genome shotgun (WGS) entry which is preliminary data.</text>
</comment>
<comment type="function">
    <text evidence="1">Probable oxidoreductase that may play a role as regulator of mitochondrial function.</text>
</comment>
<dbReference type="GO" id="GO:0016491">
    <property type="term" value="F:oxidoreductase activity"/>
    <property type="evidence" value="ECO:0007669"/>
    <property type="project" value="InterPro"/>
</dbReference>
<dbReference type="Pfam" id="PF01593">
    <property type="entry name" value="Amino_oxidase"/>
    <property type="match status" value="1"/>
</dbReference>
<protein>
    <recommendedName>
        <fullName evidence="3">Pyridine nucleotide-disulfide oxidoreductase domain-containing protein 2</fullName>
    </recommendedName>
</protein>
<dbReference type="Gene3D" id="3.50.50.60">
    <property type="entry name" value="FAD/NAD(P)-binding domain"/>
    <property type="match status" value="2"/>
</dbReference>
<keyword evidence="7" id="KW-1185">Reference proteome</keyword>
<evidence type="ECO:0000256" key="4">
    <source>
        <dbReference type="SAM" id="MobiDB-lite"/>
    </source>
</evidence>
<evidence type="ECO:0000259" key="5">
    <source>
        <dbReference type="Pfam" id="PF01593"/>
    </source>
</evidence>
<evidence type="ECO:0000313" key="6">
    <source>
        <dbReference type="EMBL" id="NDV00224.1"/>
    </source>
</evidence>
<evidence type="ECO:0000256" key="1">
    <source>
        <dbReference type="ARBA" id="ARBA00037217"/>
    </source>
</evidence>
<sequence length="497" mass="52070">MPMRSALVIGGGANGLACAFRLAKGGARVTLIEAADEIGGGARTMEFAPGFRTSGLAHLVHGLDARAAKEMGLEDHGFTASAPLSTTLPGDTPITVSPRGEVTGTDSAAWDALHARLSRHAGRLAPFRTMRPPRLKGRQDWRKLAPTAFGLSRAGREDLRDLMRLALTNIADVAEDELTDPRLQGLLAFDATLGAWAGPRSPGTLLLYLNRLAMGDVRLPAGGMGALATAMARATEAAGVTIRTGTRAERLIVEEGRAVGALLSSGEEVRAATIVSALCPQATLLQLAGAPALDTGIVRRARNMPFRGAAAKIHLAIEGDPGLGDLTHRIVLAPSVDHVERAFNPVKYGEVPAEPVLEITCPSAHDPSLAPEGRHVLSIIAQFAPHAPKDPAAAASAFKEAVWRVLEAAAPGLRSRTLHEELLMPSDIEARYGLKGGSWHHGDFAVERMLFLRPFEEAAGYAAPLPGLWLASAGSHPGGGVTGTAGWNAAEQVLRAA</sequence>
<evidence type="ECO:0000313" key="7">
    <source>
        <dbReference type="Proteomes" id="UP000474757"/>
    </source>
</evidence>
<dbReference type="InterPro" id="IPR036188">
    <property type="entry name" value="FAD/NAD-bd_sf"/>
</dbReference>
<dbReference type="PANTHER" id="PTHR10668">
    <property type="entry name" value="PHYTOENE DEHYDROGENASE"/>
    <property type="match status" value="1"/>
</dbReference>
<dbReference type="Proteomes" id="UP000474757">
    <property type="component" value="Unassembled WGS sequence"/>
</dbReference>
<dbReference type="InterPro" id="IPR002937">
    <property type="entry name" value="Amino_oxidase"/>
</dbReference>
<dbReference type="PANTHER" id="PTHR10668:SF103">
    <property type="entry name" value="PYRIDINE NUCLEOTIDE-DISULFIDE OXIDOREDUCTASE DOMAIN-CONTAINING PROTEIN 2"/>
    <property type="match status" value="1"/>
</dbReference>
<comment type="subunit">
    <text evidence="2">Interacts with COX5B; this interaction may contribute to localize PYROXD2 to the inner face of the inner mitochondrial membrane.</text>
</comment>
<dbReference type="SUPFAM" id="SSF51905">
    <property type="entry name" value="FAD/NAD(P)-binding domain"/>
    <property type="match status" value="1"/>
</dbReference>
<feature type="region of interest" description="Disordered" evidence="4">
    <location>
        <begin position="80"/>
        <end position="101"/>
    </location>
</feature>
<evidence type="ECO:0000256" key="3">
    <source>
        <dbReference type="ARBA" id="ARBA00040298"/>
    </source>
</evidence>
<accession>A0A6B2JVK4</accession>
<feature type="domain" description="Amine oxidase" evidence="5">
    <location>
        <begin position="15"/>
        <end position="494"/>
    </location>
</feature>
<organism evidence="6 7">
    <name type="scientific">Pseudoroseicyclus tamaricis</name>
    <dbReference type="NCBI Taxonomy" id="2705421"/>
    <lineage>
        <taxon>Bacteria</taxon>
        <taxon>Pseudomonadati</taxon>
        <taxon>Pseudomonadota</taxon>
        <taxon>Alphaproteobacteria</taxon>
        <taxon>Rhodobacterales</taxon>
        <taxon>Paracoccaceae</taxon>
        <taxon>Pseudoroseicyclus</taxon>
    </lineage>
</organism>
<name>A0A6B2JVK4_9RHOB</name>
<reference evidence="6 7" key="1">
    <citation type="submission" date="2020-02" db="EMBL/GenBank/DDBJ databases">
        <title>Pseudoroseicyclus tamarix, sp. nov., isolated from offshore sediment of a Tamarix chinensis forest.</title>
        <authorList>
            <person name="Gai Y."/>
        </authorList>
    </citation>
    <scope>NUCLEOTIDE SEQUENCE [LARGE SCALE GENOMIC DNA]</scope>
    <source>
        <strain evidence="6 7">CLL3-39</strain>
    </source>
</reference>
<dbReference type="EMBL" id="JAAGAB010000001">
    <property type="protein sequence ID" value="NDV00224.1"/>
    <property type="molecule type" value="Genomic_DNA"/>
</dbReference>
<proteinExistence type="predicted"/>
<dbReference type="AlphaFoldDB" id="A0A6B2JVK4"/>
<dbReference type="Gene3D" id="3.90.660.50">
    <property type="match status" value="1"/>
</dbReference>